<evidence type="ECO:0000313" key="4">
    <source>
        <dbReference type="EMBL" id="AHH21001.1"/>
    </source>
</evidence>
<dbReference type="InterPro" id="IPR016039">
    <property type="entry name" value="Thiolase-like"/>
</dbReference>
<dbReference type="PROSITE" id="PS52004">
    <property type="entry name" value="KS3_2"/>
    <property type="match status" value="1"/>
</dbReference>
<dbReference type="InterPro" id="IPR018201">
    <property type="entry name" value="Ketoacyl_synth_AS"/>
</dbReference>
<keyword evidence="1 2" id="KW-0808">Transferase</keyword>
<dbReference type="CDD" id="cd00828">
    <property type="entry name" value="elong_cond_enzymes"/>
    <property type="match status" value="1"/>
</dbReference>
<accession>W5TV02</accession>
<dbReference type="eggNOG" id="COG0304">
    <property type="taxonomic scope" value="Bacteria"/>
</dbReference>
<evidence type="ECO:0000259" key="3">
    <source>
        <dbReference type="PROSITE" id="PS52004"/>
    </source>
</evidence>
<dbReference type="CDD" id="cd08950">
    <property type="entry name" value="KR_fFAS_SDR_c_like"/>
    <property type="match status" value="1"/>
</dbReference>
<dbReference type="HOGENOM" id="CLU_262283_0_0_11"/>
<dbReference type="PATRIC" id="fig|1415166.3.peg.6403"/>
<dbReference type="Gene3D" id="3.40.50.720">
    <property type="entry name" value="NAD(P)-binding Rossmann-like Domain"/>
    <property type="match status" value="1"/>
</dbReference>
<dbReference type="InterPro" id="IPR036291">
    <property type="entry name" value="NAD(P)-bd_dom_sf"/>
</dbReference>
<dbReference type="KEGG" id="nno:NONO_c62300"/>
<dbReference type="Proteomes" id="UP000019150">
    <property type="component" value="Chromosome"/>
</dbReference>
<protein>
    <submittedName>
        <fullName evidence="4">3-oxoacyl-[acyl-carrier protein] reductase</fullName>
    </submittedName>
</protein>
<gene>
    <name evidence="4" type="ORF">NONO_c62300</name>
</gene>
<comment type="similarity">
    <text evidence="2">Belongs to the thiolase-like superfamily. Beta-ketoacyl-ACP synthases family.</text>
</comment>
<dbReference type="InterPro" id="IPR014030">
    <property type="entry name" value="Ketoacyl_synth_N"/>
</dbReference>
<dbReference type="InterPro" id="IPR050830">
    <property type="entry name" value="Fungal_FAS"/>
</dbReference>
<dbReference type="Gene3D" id="3.40.47.10">
    <property type="match status" value="1"/>
</dbReference>
<dbReference type="PANTHER" id="PTHR10982">
    <property type="entry name" value="MALONYL COA-ACYL CARRIER PROTEIN TRANSACYLASE"/>
    <property type="match status" value="1"/>
</dbReference>
<feature type="domain" description="Ketosynthase family 3 (KS3)" evidence="3">
    <location>
        <begin position="746"/>
        <end position="1201"/>
    </location>
</feature>
<dbReference type="GO" id="GO:0006633">
    <property type="term" value="P:fatty acid biosynthetic process"/>
    <property type="evidence" value="ECO:0007669"/>
    <property type="project" value="InterPro"/>
</dbReference>
<dbReference type="Pfam" id="PF02801">
    <property type="entry name" value="Ketoacyl-synt_C"/>
    <property type="match status" value="1"/>
</dbReference>
<reference evidence="4 5" key="1">
    <citation type="journal article" date="2014" name="Appl. Environ. Microbiol.">
        <title>Insights into the Microbial Degradation of Rubber and Gutta-Percha by Analysis of the Complete Genome of Nocardia nova SH22a.</title>
        <authorList>
            <person name="Luo Q."/>
            <person name="Hiessl S."/>
            <person name="Poehlein A."/>
            <person name="Daniel R."/>
            <person name="Steinbuchel A."/>
        </authorList>
    </citation>
    <scope>NUCLEOTIDE SEQUENCE [LARGE SCALE GENOMIC DNA]</scope>
    <source>
        <strain evidence="4">SH22a</strain>
    </source>
</reference>
<sequence length="1301" mass="136630">MLIALWTKLRLDQIGPVDTIEALCDGVSSRRNQLLVDLGSELSLGAIDGAADADMGALSATVDRLARTYKPFGSVLSDAIGDHLRKVFGPSGKRPAAIADRVKKVWELGDGWAHHVTAEVSLGTREGASVRGGDLGGLVSGALGDGAAVDAAIDAAVQAVAARRGISVALPAAGGGGGATVDAAALGEFTEQITGRDGVLATTARVMLEQLGLTEQVSAPEATDESLVDLVSAELGSDWPRLVAPAFDARKAVLIDDRWATAREDLATLWLAADGELGEDRVAGFAGTGEAVAAQANWWRQQAMKEARSVLAGTYQRIAEVAVDTADEGVWSADTAVITGASKGSIAASIAGGLLSGGATVIVTTSRLDDDRLAFYKQLYREHARAGAALWVVPANMASYSDIDALIEWVGNEQIDNAGGAKILVKPAMTPTLLLPFAAPRVAGDLADAGARAEMEMRVLLWSVERLIGGLSGLGADHDVDAKLHVVLPGSPNRGMFGGDGAYGEAKAALDAVIAKWRVEKSWAQRVTLVHAMIGWVRGTGLMGHNDPLVEAVEKAGVHTWSTQEMADELLKWCTSRARTVTATAPQQIDLTGGLAGAKLDLSELAEQAEREQTAEAEDESGTIAALPVPPTLSSALPTPAWGAVTADLADMVVIVGAGELGPYGSARTRFEMEVADELSAAGVLELAWTTGLVGWENDPKPGWYDTESGEYVDESEIAERYHDTVVERCGIRRYGDDGSMIDNAAPLLTSVFLDRDLSFVVNSEAEARAFHAADPEHTVINPVADSSDWQVIRQAGTEIRVPRKAKLSRTVGGQIPEGWDPTRWGISPDMASSVDRVALWNIVCTVDAFLSSGFSPAELMSWVHPAMVTNTQGTGMGGMSSMRSLYIDNLLGEPRANDILQEALPNVALAHVVQSYIGSYGGMIHPVAACATAAVSVEEGVDKIRLGKAEIVVAGGYDDLGIEGIVGFGDMSATADSAAMSAKGISDRYFSRANDRRRGGFVESQGGGTVLLARGDVAAEIGLPVLGVVAFAQSFADGVHTSIPAPGLGALSAGRGGAESRLAAELRKLGVSADEVSVISKHDTSTAANDPNESELHERLAGAMGRSDGAPMFVVSQKSLTGHAKGGAAAFQLIGLCQVLEQGVIPPNRSLDCVDEKMAEYPHLVWARRPLRFGDRFALKAGLVTSLGFGHVSGLLAVVHPQAFVEALDPQRREDYLRRAEERRLAGRQRLVEAMCGGEPLYERPADRRLGGDGTPAKQIRQLEADVLLSDSARLGTEGLYLAHGSCGTGELAADRDAAK</sequence>
<dbReference type="Pfam" id="PF00109">
    <property type="entry name" value="ketoacyl-synt"/>
    <property type="match status" value="1"/>
</dbReference>
<organism evidence="4 5">
    <name type="scientific">Nocardia nova SH22a</name>
    <dbReference type="NCBI Taxonomy" id="1415166"/>
    <lineage>
        <taxon>Bacteria</taxon>
        <taxon>Bacillati</taxon>
        <taxon>Actinomycetota</taxon>
        <taxon>Actinomycetes</taxon>
        <taxon>Mycobacteriales</taxon>
        <taxon>Nocardiaceae</taxon>
        <taxon>Nocardia</taxon>
    </lineage>
</organism>
<dbReference type="InterPro" id="IPR020841">
    <property type="entry name" value="PKS_Beta-ketoAc_synthase_dom"/>
</dbReference>
<dbReference type="InterPro" id="IPR047224">
    <property type="entry name" value="FAS_alpha_su_C"/>
</dbReference>
<dbReference type="InterPro" id="IPR014031">
    <property type="entry name" value="Ketoacyl_synth_C"/>
</dbReference>
<dbReference type="GO" id="GO:0004315">
    <property type="term" value="F:3-oxoacyl-[acyl-carrier-protein] synthase activity"/>
    <property type="evidence" value="ECO:0007669"/>
    <property type="project" value="InterPro"/>
</dbReference>
<evidence type="ECO:0000256" key="2">
    <source>
        <dbReference type="RuleBase" id="RU003694"/>
    </source>
</evidence>
<proteinExistence type="inferred from homology"/>
<name>W5TV02_9NOCA</name>
<dbReference type="EMBL" id="CP006850">
    <property type="protein sequence ID" value="AHH21001.1"/>
    <property type="molecule type" value="Genomic_DNA"/>
</dbReference>
<dbReference type="SUPFAM" id="SSF51735">
    <property type="entry name" value="NAD(P)-binding Rossmann-fold domains"/>
    <property type="match status" value="1"/>
</dbReference>
<dbReference type="PROSITE" id="PS00606">
    <property type="entry name" value="KS3_1"/>
    <property type="match status" value="1"/>
</dbReference>
<evidence type="ECO:0000313" key="5">
    <source>
        <dbReference type="Proteomes" id="UP000019150"/>
    </source>
</evidence>
<keyword evidence="5" id="KW-1185">Reference proteome</keyword>
<dbReference type="PANTHER" id="PTHR10982:SF21">
    <property type="entry name" value="FATTY ACID SYNTHASE SUBUNIT BETA"/>
    <property type="match status" value="1"/>
</dbReference>
<dbReference type="STRING" id="1415166.NONO_c62300"/>
<evidence type="ECO:0000256" key="1">
    <source>
        <dbReference type="ARBA" id="ARBA00022679"/>
    </source>
</evidence>
<dbReference type="SUPFAM" id="SSF53901">
    <property type="entry name" value="Thiolase-like"/>
    <property type="match status" value="2"/>
</dbReference>